<reference evidence="2 3" key="1">
    <citation type="submission" date="2012-10" db="EMBL/GenBank/DDBJ databases">
        <title>The draft sequence of the Mycobacterium pheli genome.</title>
        <authorList>
            <person name="Pettersson B.M.F."/>
            <person name="Das S."/>
            <person name="Dasgupta S."/>
            <person name="Bhattacharya A."/>
            <person name="Kirsebom L.A."/>
        </authorList>
    </citation>
    <scope>NUCLEOTIDE SEQUENCE [LARGE SCALE GENOMIC DNA]</scope>
    <source>
        <strain evidence="2 3">CCUG 21000</strain>
    </source>
</reference>
<proteinExistence type="predicted"/>
<name>A0A5N5VD99_MYCPH</name>
<evidence type="ECO:0000256" key="1">
    <source>
        <dbReference type="SAM" id="MobiDB-lite"/>
    </source>
</evidence>
<feature type="compositionally biased region" description="Low complexity" evidence="1">
    <location>
        <begin position="32"/>
        <end position="43"/>
    </location>
</feature>
<gene>
    <name evidence="2" type="ORF">MPHL21000_02575</name>
</gene>
<accession>A0A5N5VD99</accession>
<comment type="caution">
    <text evidence="2">The sequence shown here is derived from an EMBL/GenBank/DDBJ whole genome shotgun (WGS) entry which is preliminary data.</text>
</comment>
<dbReference type="AlphaFoldDB" id="A0A5N5VD99"/>
<protein>
    <submittedName>
        <fullName evidence="2">Uncharacterized protein</fullName>
    </submittedName>
</protein>
<organism evidence="2 3">
    <name type="scientific">Mycolicibacterium phlei DSM 43239 = CCUG 21000</name>
    <dbReference type="NCBI Taxonomy" id="1226750"/>
    <lineage>
        <taxon>Bacteria</taxon>
        <taxon>Bacillati</taxon>
        <taxon>Actinomycetota</taxon>
        <taxon>Actinomycetes</taxon>
        <taxon>Mycobacteriales</taxon>
        <taxon>Mycobacteriaceae</taxon>
        <taxon>Mycolicibacterium</taxon>
    </lineage>
</organism>
<dbReference type="EMBL" id="ANBP01000001">
    <property type="protein sequence ID" value="KAB7759932.1"/>
    <property type="molecule type" value="Genomic_DNA"/>
</dbReference>
<keyword evidence="3" id="KW-1185">Reference proteome</keyword>
<sequence length="62" mass="6659">MRCRCGSRCRPPSPAAGHRRAPRRPRPRSRPARSCCSSPAGAGCASACRFGQPLARFLHLGV</sequence>
<dbReference type="Proteomes" id="UP000325690">
    <property type="component" value="Unassembled WGS sequence"/>
</dbReference>
<feature type="region of interest" description="Disordered" evidence="1">
    <location>
        <begin position="1"/>
        <end position="43"/>
    </location>
</feature>
<evidence type="ECO:0000313" key="2">
    <source>
        <dbReference type="EMBL" id="KAB7759932.1"/>
    </source>
</evidence>
<feature type="compositionally biased region" description="Basic residues" evidence="1">
    <location>
        <begin position="17"/>
        <end position="31"/>
    </location>
</feature>
<evidence type="ECO:0000313" key="3">
    <source>
        <dbReference type="Proteomes" id="UP000325690"/>
    </source>
</evidence>